<reference evidence="2 3" key="1">
    <citation type="submission" date="2019-01" db="EMBL/GenBank/DDBJ databases">
        <title>Halorientalis sp. F13-25 a new haloarchaeum isolated from hypersaline water.</title>
        <authorList>
            <person name="Ana D.-V."/>
            <person name="Cristina S.-P."/>
            <person name="Antonio V."/>
        </authorList>
    </citation>
    <scope>NUCLEOTIDE SEQUENCE [LARGE SCALE GENOMIC DNA]</scope>
    <source>
        <strain evidence="2 3">F13-25</strain>
    </source>
</reference>
<evidence type="ECO:0000313" key="3">
    <source>
        <dbReference type="Proteomes" id="UP000289691"/>
    </source>
</evidence>
<dbReference type="Proteomes" id="UP000289691">
    <property type="component" value="Unassembled WGS sequence"/>
</dbReference>
<organism evidence="2 3">
    <name type="scientific">Halorientalis pallida</name>
    <dbReference type="NCBI Taxonomy" id="2479928"/>
    <lineage>
        <taxon>Archaea</taxon>
        <taxon>Methanobacteriati</taxon>
        <taxon>Methanobacteriota</taxon>
        <taxon>Stenosarchaea group</taxon>
        <taxon>Halobacteria</taxon>
        <taxon>Halobacteriales</taxon>
        <taxon>Haloarculaceae</taxon>
        <taxon>Halorientalis</taxon>
    </lineage>
</organism>
<evidence type="ECO:0000313" key="2">
    <source>
        <dbReference type="EMBL" id="RXK50100.1"/>
    </source>
</evidence>
<feature type="region of interest" description="Disordered" evidence="1">
    <location>
        <begin position="24"/>
        <end position="79"/>
    </location>
</feature>
<dbReference type="NCBIfam" id="NF038353">
    <property type="entry name" value="FxLYD_dom"/>
    <property type="match status" value="1"/>
</dbReference>
<dbReference type="OrthoDB" id="205617at2157"/>
<dbReference type="EMBL" id="RDFA01000002">
    <property type="protein sequence ID" value="RXK50100.1"/>
    <property type="molecule type" value="Genomic_DNA"/>
</dbReference>
<dbReference type="InterPro" id="IPR047676">
    <property type="entry name" value="FxLYD_dom"/>
</dbReference>
<sequence length="163" mass="16856">MELNRRRYLATLGTTASALALAGCSESDSGDSGGGDANDNSGDSSNGNSDNSGGDSNSGNSNDGNSGDGGGNDQPDVEILNHEFYSEEFSSGVRGTAVNNTDSEIGYVEATATFLDSEGTQIGEGLDNVSDLAGGREWEFDCMFTGDDASRIEEYEVEVTTGF</sequence>
<name>A0A498KWV0_9EURY</name>
<proteinExistence type="predicted"/>
<accession>A0A498KWV0</accession>
<gene>
    <name evidence="2" type="ORF">EAF64_05920</name>
</gene>
<dbReference type="PROSITE" id="PS51257">
    <property type="entry name" value="PROKAR_LIPOPROTEIN"/>
    <property type="match status" value="1"/>
</dbReference>
<dbReference type="AlphaFoldDB" id="A0A498KWV0"/>
<comment type="caution">
    <text evidence="2">The sequence shown here is derived from an EMBL/GenBank/DDBJ whole genome shotgun (WGS) entry which is preliminary data.</text>
</comment>
<evidence type="ECO:0000256" key="1">
    <source>
        <dbReference type="SAM" id="MobiDB-lite"/>
    </source>
</evidence>
<dbReference type="RefSeq" id="WP_129068062.1">
    <property type="nucleotide sequence ID" value="NZ_RDFA01000002.1"/>
</dbReference>
<protein>
    <submittedName>
        <fullName evidence="2">Uncharacterized protein</fullName>
    </submittedName>
</protein>
<feature type="compositionally biased region" description="Low complexity" evidence="1">
    <location>
        <begin position="37"/>
        <end position="65"/>
    </location>
</feature>
<keyword evidence="3" id="KW-1185">Reference proteome</keyword>